<comment type="similarity">
    <text evidence="1">Belongs to the peptidase C40 family.</text>
</comment>
<evidence type="ECO:0000256" key="1">
    <source>
        <dbReference type="ARBA" id="ARBA00007074"/>
    </source>
</evidence>
<evidence type="ECO:0000256" key="3">
    <source>
        <dbReference type="ARBA" id="ARBA00022801"/>
    </source>
</evidence>
<dbReference type="RefSeq" id="WP_090094025.1">
    <property type="nucleotide sequence ID" value="NZ_CBCRVU010000001.1"/>
</dbReference>
<sequence>MAGAVRQEGFNLHAKVDYSEIVKANDETNKFVAKMREANQLLHNLKSPNNLDSGFRKAREAANAAADSLHKYESASKAAGSQVASSMHEAQNAIIGLDGKILSTGKSADKLKNKTESAGNDAKKAGEKSSFILDKLAAKLNINTNDIKKMNNEVSNSSGHFGKVKSVLGKVAITAGTVTAAVSGIALAFDQAAKGGSALQSTYLGLDAMLEANGQSKKSAAFDVNRIKASSEATSNKYGIDQNTIGSQAVELSKRGYNGSAILGSNTIYAKAAVAAKETGQTLEESYRDAIDAGTSVMEAYGLTQKAGNSAAKMARYTKSTMNKLTYVANETVSSLSSLTEANSYFASTAKSNNQSMDTALALEGTLSQAHIEGSRAGTNLVGITSVLNNPTTDRQQNALARLGYTYTKRVKLSHGEIKRDKKGNIQYTNDFAGNFVDKKTGKMKQLTDIFADFQKRAKARHLSSSETNQIYSNLFGRQNSNAAIVLAKHGSEAQKLAKNTADPSQTSKAVDSMAKKKSESYDNQIARFKNIWKNTSQDLVMKVLPNATKFLQSVNSFMESSSKALSHVPKPIQNITGVVGGLVGMQAATNLLGKGSNFLLGTHFKGGIVGRIGKKLIGSFSENEDGKRIFNKGYIPKLSGWLFGSKTKNEAGKVVKTKGAIPRAYNATKNGFKWTGRKIGSGASKAWSGTKTGAGKAADGIKRGAKSATTYIKTKAWPEIKGIVSNNNLFGQNTSGRLTGMLQSTKSADGFDNLTTAGKVATGAATVGVAADAGLSIYKGIKAKAGSKERYQNIGAGIGSGIGGGIGLYFGGPLGAALGSQLGKLAGKWGGQAVHSFKNGWNDKKPPKKFWSIENLGWSTHDTVKKVSDGAKLAMGSFKKGWDAKKPPKKIFSLQYLGWATKHGGWPAIIGDAAGRAAKSVQTGWNANKPPKNFWSLENLGYSAHNMWSGFKSSVEGVIKWFKDKWQGLESWFNKTQQNFSNFGHSIDFTDKNSNVRKGIGSFFGAHALGSRGGASHYALVGEAGPELGYRINGSSARLLGANGPEVVKVHSGENILPAAHTAKVLNGGLGFGTVLPGYANGKGTVTKSIATTSKNATNLLSTLSKKNKSIWQAISSDTTSQTTKTQKAAVKSYKTMKNGVNSTMTAMKNCVVDLAEDTSKGFGKALGKMDNYAHSAMKNTIVQLNNGIGGIDKTLSQFGGNTSVINPIKFASGSNGRLDHDQWAVINDASTGPRQEAVVRDNKLYIPRGDNRIIHAQAGDEILNGSQLQELTTMQGLPHFAQGSGVSYSRLREIAKNGASNPSKSFSDNFTSHVKEQAPDLQKGTTALAKNSSTKYGVPWMQAIWNVIKDKFSAGKGGTREQFLDYAEEHYSGKPYQMGATGSSDYDCSGMISSALAHFGVNIGRTTVAMQNSSGVQYLGKDLSKTTAGDIVIFGHGTGAAGHVGIIKNPVTGSMFNETPPRARVTSIADDKGMGYGYYRVKGLHNAATKHADSRLEKLAKRELGSKALSWISKNLGEDSLLGSFAIGGDVADRARALAKAFKSADPSATKTGIAAIIGNWSFESGLNPDITNSIGATGLGQWLGGRAANLKKYAKKHGQSWKSAAAQLNFALHGDGSDSSTLRGILEGKGSVSSLAAKFSSEWERGGYTAQHVAGAQNVAKILGYANGGDPAVGKVVKVGEHGPEYAQFKEPVHVYSNSESKQFDEPKLIKPKQQAQAPVININFNAPIYAADKAGIKAMMKKAAEEAVNAMIEKIADEFGLDLSVF</sequence>
<dbReference type="NCBIfam" id="TIGR01760">
    <property type="entry name" value="tape_meas_TP901"/>
    <property type="match status" value="1"/>
</dbReference>
<evidence type="ECO:0000313" key="7">
    <source>
        <dbReference type="EMBL" id="SFD60738.1"/>
    </source>
</evidence>
<dbReference type="GO" id="GO:0008234">
    <property type="term" value="F:cysteine-type peptidase activity"/>
    <property type="evidence" value="ECO:0007669"/>
    <property type="project" value="UniProtKB-KW"/>
</dbReference>
<dbReference type="Gene3D" id="1.10.530.10">
    <property type="match status" value="1"/>
</dbReference>
<dbReference type="Pfam" id="PF00877">
    <property type="entry name" value="NLPC_P60"/>
    <property type="match status" value="1"/>
</dbReference>
<reference evidence="8" key="1">
    <citation type="submission" date="2016-10" db="EMBL/GenBank/DDBJ databases">
        <authorList>
            <person name="Varghese N."/>
            <person name="Submissions S."/>
        </authorList>
    </citation>
    <scope>NUCLEOTIDE SEQUENCE [LARGE SCALE GENOMIC DNA]</scope>
    <source>
        <strain evidence="8">R-53102</strain>
    </source>
</reference>
<dbReference type="STRING" id="1505723.SAMN04487792_1560"/>
<feature type="domain" description="NlpC/P60" evidence="6">
    <location>
        <begin position="1359"/>
        <end position="1490"/>
    </location>
</feature>
<dbReference type="InterPro" id="IPR051794">
    <property type="entry name" value="PG_Endopeptidase_C40"/>
</dbReference>
<evidence type="ECO:0000256" key="5">
    <source>
        <dbReference type="SAM" id="MobiDB-lite"/>
    </source>
</evidence>
<accession>A0A1I1TU25</accession>
<organism evidence="7 8">
    <name type="scientific">Lactobacillus bombicola</name>
    <dbReference type="NCBI Taxonomy" id="1505723"/>
    <lineage>
        <taxon>Bacteria</taxon>
        <taxon>Bacillati</taxon>
        <taxon>Bacillota</taxon>
        <taxon>Bacilli</taxon>
        <taxon>Lactobacillales</taxon>
        <taxon>Lactobacillaceae</taxon>
        <taxon>Lactobacillus</taxon>
    </lineage>
</organism>
<keyword evidence="4" id="KW-0788">Thiol protease</keyword>
<dbReference type="InterPro" id="IPR000064">
    <property type="entry name" value="NLP_P60_dom"/>
</dbReference>
<dbReference type="InterPro" id="IPR010090">
    <property type="entry name" value="Phage_tape_meas"/>
</dbReference>
<evidence type="ECO:0000259" key="6">
    <source>
        <dbReference type="PROSITE" id="PS51935"/>
    </source>
</evidence>
<keyword evidence="2" id="KW-0645">Protease</keyword>
<feature type="compositionally biased region" description="Polar residues" evidence="5">
    <location>
        <begin position="1300"/>
        <end position="1314"/>
    </location>
</feature>
<proteinExistence type="inferred from homology"/>
<dbReference type="InterPro" id="IPR038765">
    <property type="entry name" value="Papain-like_cys_pep_sf"/>
</dbReference>
<keyword evidence="3" id="KW-0378">Hydrolase</keyword>
<evidence type="ECO:0000256" key="2">
    <source>
        <dbReference type="ARBA" id="ARBA00022670"/>
    </source>
</evidence>
<dbReference type="SUPFAM" id="SSF54001">
    <property type="entry name" value="Cysteine proteinases"/>
    <property type="match status" value="1"/>
</dbReference>
<evidence type="ECO:0000256" key="4">
    <source>
        <dbReference type="ARBA" id="ARBA00022807"/>
    </source>
</evidence>
<dbReference type="Gene3D" id="3.90.1720.10">
    <property type="entry name" value="endopeptidase domain like (from Nostoc punctiforme)"/>
    <property type="match status" value="1"/>
</dbReference>
<evidence type="ECO:0000313" key="8">
    <source>
        <dbReference type="Proteomes" id="UP000199599"/>
    </source>
</evidence>
<dbReference type="PROSITE" id="PS51935">
    <property type="entry name" value="NLPC_P60"/>
    <property type="match status" value="1"/>
</dbReference>
<gene>
    <name evidence="7" type="ORF">SAMN04487792_1560</name>
</gene>
<dbReference type="Proteomes" id="UP000199599">
    <property type="component" value="Unassembled WGS sequence"/>
</dbReference>
<dbReference type="InterPro" id="IPR041219">
    <property type="entry name" value="Phage_lysozyme2"/>
</dbReference>
<dbReference type="PANTHER" id="PTHR47359">
    <property type="entry name" value="PEPTIDOGLYCAN DL-ENDOPEPTIDASE CWLO"/>
    <property type="match status" value="1"/>
</dbReference>
<dbReference type="EMBL" id="FOMN01000011">
    <property type="protein sequence ID" value="SFD60738.1"/>
    <property type="molecule type" value="Genomic_DNA"/>
</dbReference>
<dbReference type="Pfam" id="PF10145">
    <property type="entry name" value="PhageMin_Tail"/>
    <property type="match status" value="1"/>
</dbReference>
<dbReference type="Pfam" id="PF18013">
    <property type="entry name" value="Phage_lysozyme2"/>
    <property type="match status" value="1"/>
</dbReference>
<protein>
    <submittedName>
        <fullName evidence="7">Phage tail tape measure protein, TP901 family, core region</fullName>
    </submittedName>
</protein>
<feature type="region of interest" description="Disordered" evidence="5">
    <location>
        <begin position="1300"/>
        <end position="1320"/>
    </location>
</feature>
<name>A0A1I1TU25_9LACO</name>
<dbReference type="GO" id="GO:0006508">
    <property type="term" value="P:proteolysis"/>
    <property type="evidence" value="ECO:0007669"/>
    <property type="project" value="UniProtKB-KW"/>
</dbReference>
<dbReference type="PANTHER" id="PTHR47359:SF3">
    <property type="entry name" value="NLP_P60 DOMAIN-CONTAINING PROTEIN-RELATED"/>
    <property type="match status" value="1"/>
</dbReference>